<evidence type="ECO:0000313" key="3">
    <source>
        <dbReference type="Proteomes" id="UP000028045"/>
    </source>
</evidence>
<feature type="compositionally biased region" description="Polar residues" evidence="1">
    <location>
        <begin position="599"/>
        <end position="616"/>
    </location>
</feature>
<feature type="region of interest" description="Disordered" evidence="1">
    <location>
        <begin position="676"/>
        <end position="877"/>
    </location>
</feature>
<accession>A0A084AIM4</accession>
<dbReference type="EMBL" id="KL648713">
    <property type="protein sequence ID" value="KEY65153.1"/>
    <property type="molecule type" value="Genomic_DNA"/>
</dbReference>
<dbReference type="Pfam" id="PF10384">
    <property type="entry name" value="Scm3"/>
    <property type="match status" value="1"/>
</dbReference>
<gene>
    <name evidence="2" type="ORF">S7711_04243</name>
</gene>
<feature type="region of interest" description="Disordered" evidence="1">
    <location>
        <begin position="523"/>
        <end position="572"/>
    </location>
</feature>
<feature type="compositionally biased region" description="Low complexity" evidence="1">
    <location>
        <begin position="734"/>
        <end position="751"/>
    </location>
</feature>
<feature type="compositionally biased region" description="Polar residues" evidence="1">
    <location>
        <begin position="541"/>
        <end position="564"/>
    </location>
</feature>
<feature type="compositionally biased region" description="Pro residues" evidence="1">
    <location>
        <begin position="805"/>
        <end position="819"/>
    </location>
</feature>
<feature type="compositionally biased region" description="Low complexity" evidence="1">
    <location>
        <begin position="820"/>
        <end position="831"/>
    </location>
</feature>
<feature type="compositionally biased region" description="Acidic residues" evidence="1">
    <location>
        <begin position="106"/>
        <end position="117"/>
    </location>
</feature>
<evidence type="ECO:0000313" key="2">
    <source>
        <dbReference type="EMBL" id="KEY65153.1"/>
    </source>
</evidence>
<dbReference type="PANTHER" id="PTHR15992:SF5">
    <property type="entry name" value="HOLLIDAY JUNCTION RECOGNITION PROTEIN"/>
    <property type="match status" value="1"/>
</dbReference>
<dbReference type="GO" id="GO:0005634">
    <property type="term" value="C:nucleus"/>
    <property type="evidence" value="ECO:0007669"/>
    <property type="project" value="InterPro"/>
</dbReference>
<feature type="region of interest" description="Disordered" evidence="1">
    <location>
        <begin position="313"/>
        <end position="462"/>
    </location>
</feature>
<feature type="region of interest" description="Disordered" evidence="1">
    <location>
        <begin position="598"/>
        <end position="663"/>
    </location>
</feature>
<dbReference type="AlphaFoldDB" id="A0A084AIM4"/>
<feature type="region of interest" description="Disordered" evidence="1">
    <location>
        <begin position="133"/>
        <end position="205"/>
    </location>
</feature>
<keyword evidence="3" id="KW-1185">Reference proteome</keyword>
<feature type="region of interest" description="Disordered" evidence="1">
    <location>
        <begin position="98"/>
        <end position="119"/>
    </location>
</feature>
<feature type="compositionally biased region" description="Basic and acidic residues" evidence="1">
    <location>
        <begin position="388"/>
        <end position="400"/>
    </location>
</feature>
<sequence length="951" mass="103357">MAMEPPAKRRRVQDLQAHDSDDDDELNFRPHEVLARRDPGYDLSLKRAHADHRFQATMAHIFDKYGRDFEGIGDEIDMFTGEIVVNNGHLHRMRNERDVGDGTHLDEDEDEDEDDEGGILLGDLLDDEVHEQTVANTQSVPRPRASLARRKDDETADEDEEDRVLHGREVTSLDSAAQNGHQVFPARPGQLFPGPHNWPHPFGPTTAPFSFEPVYGLGGSPFDLGPWELPYGSPTSSMDRLGLPGPLSHVSTLERTRDRYDFPAQSGDSSIWAPRSGYKDDEVPSDLPGSMAGRSRVKTMSKVRWKILPSHIHQPLNDDDDEDAILNGKSPEPNQIQGLARIRMDQEDELRQPSPCNSSKSGLTQTTQNLGKPATASAQTGQALENVPDEHMDLQFERPGAEGTLVAEHEAVPHPPSLRANEQTGPQTDQDDPSPGRNSRPARNRKPVDHPGKGIPRTDADVETELSVVDKKLLPLISDDAATFTQPDALAETPIIRKITVEIPSMDPRRLEEYMEVDLAAEETAISDPTEAEMGDRLSIIQDSQETPTSSIRPMATANPSSSDDLPVAHSPKLDNNALFELSDDEMPTLFTVPVARMTQPSLRDSNEQSLQGDTANKQKEATPGVEGTRKKSVTSSTDSPDLVVPDARHPSPPEHIGAVASDTIVESLEGIQPVGCAQVNRDTQKSKTARLVPESSTNTDAYLSPESDDEACQRADEPRSSPTPSPIDEVPDSVSTTSSLPEEVESSSSEDNGDEASAAGLRYVMVDSGQGFGVSVFKPGKSPGGPVQTTSPPPETGVDNGHPSPAPPEPIIPSPPQARGPTPAQAATAAPPKPRTPRTPRRSILHATKVPRSRRSVLSLLSDDDEDNQEDVDELSRSSHTLLKSGSSSAVVRRIWKSSARTTEVYRTPVKRHRAGPASPGSVVKTPGGTTRTCGVDGYRCGRDFCFTCL</sequence>
<name>A0A084AIM4_STACB</name>
<proteinExistence type="predicted"/>
<dbReference type="PANTHER" id="PTHR15992">
    <property type="entry name" value="HOLLIDAY JUNCTION RECOGNITION PROTEIN"/>
    <property type="match status" value="1"/>
</dbReference>
<dbReference type="HOGENOM" id="CLU_309290_0_0_1"/>
<protein>
    <recommendedName>
        <fullName evidence="4">Centromere protein Scm3</fullName>
    </recommendedName>
</protein>
<evidence type="ECO:0000256" key="1">
    <source>
        <dbReference type="SAM" id="MobiDB-lite"/>
    </source>
</evidence>
<evidence type="ECO:0008006" key="4">
    <source>
        <dbReference type="Google" id="ProtNLM"/>
    </source>
</evidence>
<dbReference type="Proteomes" id="UP000028045">
    <property type="component" value="Unassembled WGS sequence"/>
</dbReference>
<feature type="compositionally biased region" description="Basic residues" evidence="1">
    <location>
        <begin position="836"/>
        <end position="856"/>
    </location>
</feature>
<dbReference type="GO" id="GO:0046982">
    <property type="term" value="F:protein heterodimerization activity"/>
    <property type="evidence" value="ECO:0007669"/>
    <property type="project" value="InterPro"/>
</dbReference>
<dbReference type="InterPro" id="IPR018465">
    <property type="entry name" value="Scm3/HJURP"/>
</dbReference>
<feature type="compositionally biased region" description="Basic and acidic residues" evidence="1">
    <location>
        <begin position="446"/>
        <end position="460"/>
    </location>
</feature>
<reference evidence="2 3" key="1">
    <citation type="journal article" date="2014" name="BMC Genomics">
        <title>Comparative genome sequencing reveals chemotype-specific gene clusters in the toxigenic black mold Stachybotrys.</title>
        <authorList>
            <person name="Semeiks J."/>
            <person name="Borek D."/>
            <person name="Otwinowski Z."/>
            <person name="Grishin N.V."/>
        </authorList>
    </citation>
    <scope>NUCLEOTIDE SEQUENCE [LARGE SCALE GENOMIC DNA]</scope>
    <source>
        <strain evidence="3">CBS 109288 / IBT 7711</strain>
    </source>
</reference>
<feature type="compositionally biased region" description="Basic and acidic residues" evidence="1">
    <location>
        <begin position="342"/>
        <end position="351"/>
    </location>
</feature>
<feature type="compositionally biased region" description="Acidic residues" evidence="1">
    <location>
        <begin position="863"/>
        <end position="874"/>
    </location>
</feature>
<dbReference type="GO" id="GO:0042393">
    <property type="term" value="F:histone binding"/>
    <property type="evidence" value="ECO:0007669"/>
    <property type="project" value="InterPro"/>
</dbReference>
<feature type="compositionally biased region" description="Polar residues" evidence="1">
    <location>
        <begin position="354"/>
        <end position="383"/>
    </location>
</feature>
<feature type="region of interest" description="Disordered" evidence="1">
    <location>
        <begin position="1"/>
        <end position="28"/>
    </location>
</feature>
<dbReference type="OrthoDB" id="2420608at2759"/>
<feature type="compositionally biased region" description="Polar residues" evidence="1">
    <location>
        <begin position="172"/>
        <end position="181"/>
    </location>
</feature>
<organism evidence="2 3">
    <name type="scientific">Stachybotrys chartarum (strain CBS 109288 / IBT 7711)</name>
    <name type="common">Toxic black mold</name>
    <name type="synonym">Stilbospora chartarum</name>
    <dbReference type="NCBI Taxonomy" id="1280523"/>
    <lineage>
        <taxon>Eukaryota</taxon>
        <taxon>Fungi</taxon>
        <taxon>Dikarya</taxon>
        <taxon>Ascomycota</taxon>
        <taxon>Pezizomycotina</taxon>
        <taxon>Sordariomycetes</taxon>
        <taxon>Hypocreomycetidae</taxon>
        <taxon>Hypocreales</taxon>
        <taxon>Stachybotryaceae</taxon>
        <taxon>Stachybotrys</taxon>
    </lineage>
</organism>
<dbReference type="Gene3D" id="1.10.20.10">
    <property type="entry name" value="Histone, subunit A"/>
    <property type="match status" value="1"/>
</dbReference>
<dbReference type="InterPro" id="IPR009072">
    <property type="entry name" value="Histone-fold"/>
</dbReference>
<feature type="region of interest" description="Disordered" evidence="1">
    <location>
        <begin position="261"/>
        <end position="295"/>
    </location>
</feature>